<dbReference type="PANTHER" id="PTHR33625">
    <property type="entry name" value="OS08G0179900 PROTEIN"/>
    <property type="match status" value="1"/>
</dbReference>
<keyword evidence="1" id="KW-0472">Membrane</keyword>
<dbReference type="PANTHER" id="PTHR33625:SF4">
    <property type="entry name" value="OS08G0179900 PROTEIN"/>
    <property type="match status" value="1"/>
</dbReference>
<evidence type="ECO:0000313" key="3">
    <source>
        <dbReference type="Proteomes" id="UP000289738"/>
    </source>
</evidence>
<protein>
    <submittedName>
        <fullName evidence="2">Uncharacterized protein</fullName>
    </submittedName>
</protein>
<dbReference type="EMBL" id="SDMP01000008">
    <property type="protein sequence ID" value="RYR43672.1"/>
    <property type="molecule type" value="Genomic_DNA"/>
</dbReference>
<gene>
    <name evidence="2" type="ORF">Ahy_A08g040069</name>
</gene>
<organism evidence="2 3">
    <name type="scientific">Arachis hypogaea</name>
    <name type="common">Peanut</name>
    <dbReference type="NCBI Taxonomy" id="3818"/>
    <lineage>
        <taxon>Eukaryota</taxon>
        <taxon>Viridiplantae</taxon>
        <taxon>Streptophyta</taxon>
        <taxon>Embryophyta</taxon>
        <taxon>Tracheophyta</taxon>
        <taxon>Spermatophyta</taxon>
        <taxon>Magnoliopsida</taxon>
        <taxon>eudicotyledons</taxon>
        <taxon>Gunneridae</taxon>
        <taxon>Pentapetalae</taxon>
        <taxon>rosids</taxon>
        <taxon>fabids</taxon>
        <taxon>Fabales</taxon>
        <taxon>Fabaceae</taxon>
        <taxon>Papilionoideae</taxon>
        <taxon>50 kb inversion clade</taxon>
        <taxon>dalbergioids sensu lato</taxon>
        <taxon>Dalbergieae</taxon>
        <taxon>Pterocarpus clade</taxon>
        <taxon>Arachis</taxon>
    </lineage>
</organism>
<keyword evidence="3" id="KW-1185">Reference proteome</keyword>
<dbReference type="Proteomes" id="UP000289738">
    <property type="component" value="Chromosome A08"/>
</dbReference>
<dbReference type="AlphaFoldDB" id="A0A445BYG3"/>
<evidence type="ECO:0000313" key="2">
    <source>
        <dbReference type="EMBL" id="RYR43672.1"/>
    </source>
</evidence>
<keyword evidence="1" id="KW-1133">Transmembrane helix</keyword>
<dbReference type="OrthoDB" id="659599at2759"/>
<accession>A0A445BYG3</accession>
<dbReference type="Gramene" id="arahy.Tifrunner.gnm2.ann2.Ah08g242500.1">
    <property type="protein sequence ID" value="arahy.Tifrunner.gnm2.ann2.Ah08g242500.1-CDS"/>
    <property type="gene ID" value="arahy.Tifrunner.gnm2.ann2.Ah08g242500"/>
</dbReference>
<keyword evidence="1" id="KW-0812">Transmembrane</keyword>
<dbReference type="STRING" id="3818.A0A445BYG3"/>
<proteinExistence type="predicted"/>
<feature type="transmembrane region" description="Helical" evidence="1">
    <location>
        <begin position="288"/>
        <end position="306"/>
    </location>
</feature>
<name>A0A445BYG3_ARAHY</name>
<sequence>MGGGAAIRSAAKVAGGFNGLSSQVAEHSLRNAARHVPEALSSPPPLLAMAGDVAPVYSSAPWDLDDWVVANVDNTQPNVERVVFGTVPSFEEAKAAASELKSAVEKIYLCGSCSKSECSSHSGSQASWASPHINDNHSYINHDTTISFPSVPINAFHQAFHLLSSNPEAHNVVASIASDSNVWNAVMQNPALKDFFKSSLYEAAGVEEGLTNEEIEKLPDSDLGNALVDYMSTMLNKASITVAEMVTSMSSYVKNIFRPISDEKSCDHAFGITTTTAKENNFMNPTTAMGGTFMGLAMLVMIVVLLKRA</sequence>
<dbReference type="SMR" id="A0A445BYG3"/>
<comment type="caution">
    <text evidence="2">The sequence shown here is derived from an EMBL/GenBank/DDBJ whole genome shotgun (WGS) entry which is preliminary data.</text>
</comment>
<evidence type="ECO:0000256" key="1">
    <source>
        <dbReference type="SAM" id="Phobius"/>
    </source>
</evidence>
<reference evidence="2 3" key="1">
    <citation type="submission" date="2019-01" db="EMBL/GenBank/DDBJ databases">
        <title>Sequencing of cultivated peanut Arachis hypogaea provides insights into genome evolution and oil improvement.</title>
        <authorList>
            <person name="Chen X."/>
        </authorList>
    </citation>
    <scope>NUCLEOTIDE SEQUENCE [LARGE SCALE GENOMIC DNA]</scope>
    <source>
        <strain evidence="3">cv. Fuhuasheng</strain>
        <tissue evidence="2">Leaves</tissue>
    </source>
</reference>